<organism evidence="1 2">
    <name type="scientific">Nelumbo nucifera</name>
    <name type="common">Sacred lotus</name>
    <dbReference type="NCBI Taxonomy" id="4432"/>
    <lineage>
        <taxon>Eukaryota</taxon>
        <taxon>Viridiplantae</taxon>
        <taxon>Streptophyta</taxon>
        <taxon>Embryophyta</taxon>
        <taxon>Tracheophyta</taxon>
        <taxon>Spermatophyta</taxon>
        <taxon>Magnoliopsida</taxon>
        <taxon>Proteales</taxon>
        <taxon>Nelumbonaceae</taxon>
        <taxon>Nelumbo</taxon>
    </lineage>
</organism>
<sequence length="57" mass="6838">MQTCNQQNSDLNPSLSSDLHMPFFHSFFFFFFLEWKKAKTEYSKATKIFLDECRSDC</sequence>
<proteinExistence type="predicted"/>
<dbReference type="AlphaFoldDB" id="A0A822XI32"/>
<keyword evidence="2" id="KW-1185">Reference proteome</keyword>
<evidence type="ECO:0000313" key="2">
    <source>
        <dbReference type="Proteomes" id="UP000607653"/>
    </source>
</evidence>
<protein>
    <submittedName>
        <fullName evidence="1">Uncharacterized protein</fullName>
    </submittedName>
</protein>
<gene>
    <name evidence="1" type="ORF">HUJ06_022637</name>
</gene>
<dbReference type="Proteomes" id="UP000607653">
    <property type="component" value="Unassembled WGS sequence"/>
</dbReference>
<evidence type="ECO:0000313" key="1">
    <source>
        <dbReference type="EMBL" id="DAD21174.1"/>
    </source>
</evidence>
<reference evidence="1 2" key="1">
    <citation type="journal article" date="2020" name="Mol. Biol. Evol.">
        <title>Distinct Expression and Methylation Patterns for Genes with Different Fates following a Single Whole-Genome Duplication in Flowering Plants.</title>
        <authorList>
            <person name="Shi T."/>
            <person name="Rahmani R.S."/>
            <person name="Gugger P.F."/>
            <person name="Wang M."/>
            <person name="Li H."/>
            <person name="Zhang Y."/>
            <person name="Li Z."/>
            <person name="Wang Q."/>
            <person name="Van de Peer Y."/>
            <person name="Marchal K."/>
            <person name="Chen J."/>
        </authorList>
    </citation>
    <scope>NUCLEOTIDE SEQUENCE [LARGE SCALE GENOMIC DNA]</scope>
    <source>
        <tissue evidence="1">Leaf</tissue>
    </source>
</reference>
<comment type="caution">
    <text evidence="1">The sequence shown here is derived from an EMBL/GenBank/DDBJ whole genome shotgun (WGS) entry which is preliminary data.</text>
</comment>
<accession>A0A822XI32</accession>
<name>A0A822XI32_NELNU</name>
<dbReference type="EMBL" id="DUZY01000001">
    <property type="protein sequence ID" value="DAD21174.1"/>
    <property type="molecule type" value="Genomic_DNA"/>
</dbReference>